<evidence type="ECO:0000256" key="1">
    <source>
        <dbReference type="ARBA" id="ARBA00001947"/>
    </source>
</evidence>
<proteinExistence type="inferred from homology"/>
<evidence type="ECO:0000259" key="10">
    <source>
        <dbReference type="Pfam" id="PF01431"/>
    </source>
</evidence>
<reference evidence="13" key="1">
    <citation type="submission" date="2025-08" db="UniProtKB">
        <authorList>
            <consortium name="RefSeq"/>
        </authorList>
    </citation>
    <scope>IDENTIFICATION</scope>
</reference>
<evidence type="ECO:0000256" key="8">
    <source>
        <dbReference type="SAM" id="MobiDB-lite"/>
    </source>
</evidence>
<evidence type="ECO:0000256" key="2">
    <source>
        <dbReference type="ARBA" id="ARBA00007357"/>
    </source>
</evidence>
<keyword evidence="12" id="KW-1185">Reference proteome</keyword>
<dbReference type="InterPro" id="IPR018497">
    <property type="entry name" value="Peptidase_M13_C"/>
</dbReference>
<accession>A0A9W2YRI4</accession>
<dbReference type="Proteomes" id="UP001165740">
    <property type="component" value="Chromosome 13"/>
</dbReference>
<dbReference type="Pfam" id="PF05649">
    <property type="entry name" value="Peptidase_M13_N"/>
    <property type="match status" value="1"/>
</dbReference>
<feature type="transmembrane region" description="Helical" evidence="9">
    <location>
        <begin position="43"/>
        <end position="63"/>
    </location>
</feature>
<feature type="compositionally biased region" description="Basic and acidic residues" evidence="8">
    <location>
        <begin position="23"/>
        <end position="34"/>
    </location>
</feature>
<dbReference type="InterPro" id="IPR024079">
    <property type="entry name" value="MetalloPept_cat_dom_sf"/>
</dbReference>
<sequence>MNLNKSQMEKQERVTEGVDDSEKEGVNRSEGQKSHSEKYSRTILAVIILSTTAVSVMFAVYQITASMFPVPSTTAESNTFVDDDYSSMAALVNDSIDYSVNPCDDFYQFACGSWMKRQKIPSGKFQTNQYEILSEETNSIVKALLKAPAKEEEHPSIRNAKFYYSSCMNEDLINTMEGSAINEILIQLFGGWPLTYRLWNESQFNLEATVKNLSASGVEALFKFFALERLEDNTKYVLFLERGDFSALDSMNVSNLDGQLDSYELFIFEVGKLLGLYTDRETVVMNEIQQMVAFELELAEIQDQNKNNFSFQETEEFDENLTHNVGENNNYYTIKYLQDMTGYAFDWMKFITLVMTSPEIGVNDVTENEEIYCFYPEYFKKMANVIAKSSHRTVANYLVWKFILNCIKQMTLPRKYLDLYLTHLSYMNESTQRSEVCFDATKAAMKYAVDMMYAKEYFHQDSKVVILNMLRQLQTVMDLRLDANDWMDTKTKMAAQDKNKRTDFQVGYPEALGNDNYLEQIYVNFTFTNDLFLFSFLEVQKELLYSKLRSLRKKPDDQNWPLSITEANALNLQTKNQIIIPAGVLRPPIFHKNFPRSMNYGAIGFLMGHEMVHGFDSDGSRYDKEGHLANWWTNSSRDNLIEKVQCLNDEFSHFWIKEMNATIEGVNNELENIADNGGIKLAYKAYRLWVESEGKEETPLQSLSFTHNQIFFLSFAHSWCHVMDKDLLDKDLSQWFISFSTHSPARFRVIGPLQNFEEFSEVFSCPVGSYMNPEKKCHIW</sequence>
<evidence type="ECO:0000256" key="5">
    <source>
        <dbReference type="ARBA" id="ARBA00022801"/>
    </source>
</evidence>
<feature type="domain" description="Peptidase M13 N-terminal" evidence="11">
    <location>
        <begin position="102"/>
        <end position="509"/>
    </location>
</feature>
<keyword evidence="9" id="KW-0472">Membrane</keyword>
<keyword evidence="7" id="KW-0482">Metalloprotease</keyword>
<dbReference type="GO" id="GO:0005886">
    <property type="term" value="C:plasma membrane"/>
    <property type="evidence" value="ECO:0007669"/>
    <property type="project" value="TreeGrafter"/>
</dbReference>
<dbReference type="GeneID" id="106053821"/>
<dbReference type="AlphaFoldDB" id="A0A9W2YRI4"/>
<keyword evidence="4" id="KW-0479">Metal-binding</keyword>
<dbReference type="InterPro" id="IPR000718">
    <property type="entry name" value="Peptidase_M13"/>
</dbReference>
<comment type="cofactor">
    <cofactor evidence="1">
        <name>Zn(2+)</name>
        <dbReference type="ChEBI" id="CHEBI:29105"/>
    </cofactor>
</comment>
<dbReference type="RefSeq" id="XP_055865271.1">
    <property type="nucleotide sequence ID" value="XM_056009296.1"/>
</dbReference>
<keyword evidence="9" id="KW-0812">Transmembrane</keyword>
<evidence type="ECO:0000256" key="6">
    <source>
        <dbReference type="ARBA" id="ARBA00022833"/>
    </source>
</evidence>
<dbReference type="OrthoDB" id="6205757at2759"/>
<dbReference type="PROSITE" id="PS51885">
    <property type="entry name" value="NEPRILYSIN"/>
    <property type="match status" value="1"/>
</dbReference>
<feature type="domain" description="Peptidase M13 C-terminal" evidence="10">
    <location>
        <begin position="569"/>
        <end position="779"/>
    </location>
</feature>
<dbReference type="SUPFAM" id="SSF55486">
    <property type="entry name" value="Metalloproteases ('zincins'), catalytic domain"/>
    <property type="match status" value="1"/>
</dbReference>
<dbReference type="CDD" id="cd08662">
    <property type="entry name" value="M13"/>
    <property type="match status" value="1"/>
</dbReference>
<keyword evidence="3" id="KW-0645">Protease</keyword>
<dbReference type="InterPro" id="IPR042089">
    <property type="entry name" value="Peptidase_M13_dom_2"/>
</dbReference>
<evidence type="ECO:0000256" key="4">
    <source>
        <dbReference type="ARBA" id="ARBA00022723"/>
    </source>
</evidence>
<feature type="compositionally biased region" description="Basic and acidic residues" evidence="8">
    <location>
        <begin position="7"/>
        <end position="16"/>
    </location>
</feature>
<evidence type="ECO:0000313" key="13">
    <source>
        <dbReference type="RefSeq" id="XP_055865271.1"/>
    </source>
</evidence>
<keyword evidence="5" id="KW-0378">Hydrolase</keyword>
<evidence type="ECO:0000256" key="9">
    <source>
        <dbReference type="SAM" id="Phobius"/>
    </source>
</evidence>
<dbReference type="Gene3D" id="1.10.1380.10">
    <property type="entry name" value="Neutral endopeptidase , domain2"/>
    <property type="match status" value="1"/>
</dbReference>
<protein>
    <submittedName>
        <fullName evidence="13">Endothelin-converting enzyme homolog</fullName>
    </submittedName>
</protein>
<dbReference type="GO" id="GO:0004222">
    <property type="term" value="F:metalloendopeptidase activity"/>
    <property type="evidence" value="ECO:0007669"/>
    <property type="project" value="InterPro"/>
</dbReference>
<evidence type="ECO:0000313" key="12">
    <source>
        <dbReference type="Proteomes" id="UP001165740"/>
    </source>
</evidence>
<comment type="similarity">
    <text evidence="2">Belongs to the peptidase M13 family.</text>
</comment>
<keyword evidence="6" id="KW-0862">Zinc</keyword>
<dbReference type="GO" id="GO:0046872">
    <property type="term" value="F:metal ion binding"/>
    <property type="evidence" value="ECO:0007669"/>
    <property type="project" value="UniProtKB-KW"/>
</dbReference>
<feature type="region of interest" description="Disordered" evidence="8">
    <location>
        <begin position="1"/>
        <end position="34"/>
    </location>
</feature>
<organism evidence="12 13">
    <name type="scientific">Biomphalaria glabrata</name>
    <name type="common">Bloodfluke planorb</name>
    <name type="synonym">Freshwater snail</name>
    <dbReference type="NCBI Taxonomy" id="6526"/>
    <lineage>
        <taxon>Eukaryota</taxon>
        <taxon>Metazoa</taxon>
        <taxon>Spiralia</taxon>
        <taxon>Lophotrochozoa</taxon>
        <taxon>Mollusca</taxon>
        <taxon>Gastropoda</taxon>
        <taxon>Heterobranchia</taxon>
        <taxon>Euthyneura</taxon>
        <taxon>Panpulmonata</taxon>
        <taxon>Hygrophila</taxon>
        <taxon>Lymnaeoidea</taxon>
        <taxon>Planorbidae</taxon>
        <taxon>Biomphalaria</taxon>
    </lineage>
</organism>
<dbReference type="Pfam" id="PF01431">
    <property type="entry name" value="Peptidase_M13"/>
    <property type="match status" value="1"/>
</dbReference>
<dbReference type="Gene3D" id="3.40.390.10">
    <property type="entry name" value="Collagenase (Catalytic Domain)"/>
    <property type="match status" value="1"/>
</dbReference>
<dbReference type="PANTHER" id="PTHR11733">
    <property type="entry name" value="ZINC METALLOPROTEASE FAMILY M13 NEPRILYSIN-RELATED"/>
    <property type="match status" value="1"/>
</dbReference>
<gene>
    <name evidence="13" type="primary">LOC106053821</name>
</gene>
<keyword evidence="9" id="KW-1133">Transmembrane helix</keyword>
<evidence type="ECO:0000259" key="11">
    <source>
        <dbReference type="Pfam" id="PF05649"/>
    </source>
</evidence>
<dbReference type="OMA" id="NTMEGSA"/>
<evidence type="ECO:0000256" key="7">
    <source>
        <dbReference type="ARBA" id="ARBA00023049"/>
    </source>
</evidence>
<evidence type="ECO:0000256" key="3">
    <source>
        <dbReference type="ARBA" id="ARBA00022670"/>
    </source>
</evidence>
<dbReference type="PANTHER" id="PTHR11733:SF167">
    <property type="entry name" value="FI17812P1-RELATED"/>
    <property type="match status" value="1"/>
</dbReference>
<dbReference type="PRINTS" id="PR00786">
    <property type="entry name" value="NEPRILYSIN"/>
</dbReference>
<dbReference type="InterPro" id="IPR008753">
    <property type="entry name" value="Peptidase_M13_N"/>
</dbReference>
<name>A0A9W2YRI4_BIOGL</name>
<dbReference type="GO" id="GO:0016485">
    <property type="term" value="P:protein processing"/>
    <property type="evidence" value="ECO:0007669"/>
    <property type="project" value="TreeGrafter"/>
</dbReference>